<dbReference type="InterPro" id="IPR018062">
    <property type="entry name" value="HTH_AraC-typ_CS"/>
</dbReference>
<dbReference type="Gene3D" id="1.10.10.60">
    <property type="entry name" value="Homeodomain-like"/>
    <property type="match status" value="1"/>
</dbReference>
<dbReference type="InterPro" id="IPR009057">
    <property type="entry name" value="Homeodomain-like_sf"/>
</dbReference>
<gene>
    <name evidence="5" type="ORF">GCM10009767_07110</name>
</gene>
<proteinExistence type="predicted"/>
<dbReference type="SUPFAM" id="SSF52317">
    <property type="entry name" value="Class I glutamine amidotransferase-like"/>
    <property type="match status" value="1"/>
</dbReference>
<dbReference type="RefSeq" id="WP_344119867.1">
    <property type="nucleotide sequence ID" value="NZ_BAAAOA010000008.1"/>
</dbReference>
<dbReference type="PROSITE" id="PS01124">
    <property type="entry name" value="HTH_ARAC_FAMILY_2"/>
    <property type="match status" value="1"/>
</dbReference>
<dbReference type="Proteomes" id="UP001501204">
    <property type="component" value="Unassembled WGS sequence"/>
</dbReference>
<organism evidence="5 6">
    <name type="scientific">Kocuria aegyptia</name>
    <dbReference type="NCBI Taxonomy" id="330943"/>
    <lineage>
        <taxon>Bacteria</taxon>
        <taxon>Bacillati</taxon>
        <taxon>Actinomycetota</taxon>
        <taxon>Actinomycetes</taxon>
        <taxon>Micrococcales</taxon>
        <taxon>Micrococcaceae</taxon>
        <taxon>Kocuria</taxon>
    </lineage>
</organism>
<keyword evidence="6" id="KW-1185">Reference proteome</keyword>
<protein>
    <submittedName>
        <fullName evidence="5">Helix-turn-helix domain-containing protein</fullName>
    </submittedName>
</protein>
<dbReference type="EMBL" id="BAAAOA010000008">
    <property type="protein sequence ID" value="GAA1750789.1"/>
    <property type="molecule type" value="Genomic_DNA"/>
</dbReference>
<name>A0ABN2K984_9MICC</name>
<evidence type="ECO:0000256" key="2">
    <source>
        <dbReference type="ARBA" id="ARBA00023125"/>
    </source>
</evidence>
<dbReference type="SUPFAM" id="SSF46689">
    <property type="entry name" value="Homeodomain-like"/>
    <property type="match status" value="2"/>
</dbReference>
<evidence type="ECO:0000256" key="1">
    <source>
        <dbReference type="ARBA" id="ARBA00023015"/>
    </source>
</evidence>
<reference evidence="5 6" key="1">
    <citation type="journal article" date="2019" name="Int. J. Syst. Evol. Microbiol.">
        <title>The Global Catalogue of Microorganisms (GCM) 10K type strain sequencing project: providing services to taxonomists for standard genome sequencing and annotation.</title>
        <authorList>
            <consortium name="The Broad Institute Genomics Platform"/>
            <consortium name="The Broad Institute Genome Sequencing Center for Infectious Disease"/>
            <person name="Wu L."/>
            <person name="Ma J."/>
        </authorList>
    </citation>
    <scope>NUCLEOTIDE SEQUENCE [LARGE SCALE GENOMIC DNA]</scope>
    <source>
        <strain evidence="5 6">JCM 14735</strain>
    </source>
</reference>
<evidence type="ECO:0000313" key="5">
    <source>
        <dbReference type="EMBL" id="GAA1750789.1"/>
    </source>
</evidence>
<accession>A0ABN2K984</accession>
<evidence type="ECO:0000259" key="4">
    <source>
        <dbReference type="PROSITE" id="PS01124"/>
    </source>
</evidence>
<dbReference type="PANTHER" id="PTHR43130:SF3">
    <property type="entry name" value="HTH-TYPE TRANSCRIPTIONAL REGULATOR RV1931C"/>
    <property type="match status" value="1"/>
</dbReference>
<comment type="caution">
    <text evidence="5">The sequence shown here is derived from an EMBL/GenBank/DDBJ whole genome shotgun (WGS) entry which is preliminary data.</text>
</comment>
<sequence length="320" mass="34525">MRIGIYAFDGITLFHLSVPQMVFDEVARQGLGDWETFLFGDRPGRIRTAEGYGIEGIQGLTAAEDADVLVMPSWFPDGRPAGEAVRGTLRAAHAAEATVVGLCLGAIPVADAGLLAGRPAVTHWQAFDLLARRHPDLALDESVLYLDHGDVLTSAGTASGLDACLHLVRSRLGADAANKVARSLVIAPHREGGQAQYIERPLPPRPDDDAISRVMDWAGQHLADSLSIEVLAAAAHMSKRTFVRAFRAATGTTPATWVRTRRLDEARRLLETTDRPIDTIAAACGIGSPVTLRQNFSAAFKISPSQYRARFRAVAIETEE</sequence>
<dbReference type="CDD" id="cd03137">
    <property type="entry name" value="GATase1_AraC_1"/>
    <property type="match status" value="1"/>
</dbReference>
<dbReference type="Pfam" id="PF12833">
    <property type="entry name" value="HTH_18"/>
    <property type="match status" value="1"/>
</dbReference>
<keyword evidence="3" id="KW-0804">Transcription</keyword>
<dbReference type="Gene3D" id="3.40.50.880">
    <property type="match status" value="1"/>
</dbReference>
<dbReference type="InterPro" id="IPR052158">
    <property type="entry name" value="INH-QAR"/>
</dbReference>
<evidence type="ECO:0000256" key="3">
    <source>
        <dbReference type="ARBA" id="ARBA00023163"/>
    </source>
</evidence>
<dbReference type="InterPro" id="IPR029062">
    <property type="entry name" value="Class_I_gatase-like"/>
</dbReference>
<dbReference type="PROSITE" id="PS00041">
    <property type="entry name" value="HTH_ARAC_FAMILY_1"/>
    <property type="match status" value="1"/>
</dbReference>
<feature type="domain" description="HTH araC/xylS-type" evidence="4">
    <location>
        <begin position="212"/>
        <end position="310"/>
    </location>
</feature>
<dbReference type="PANTHER" id="PTHR43130">
    <property type="entry name" value="ARAC-FAMILY TRANSCRIPTIONAL REGULATOR"/>
    <property type="match status" value="1"/>
</dbReference>
<keyword evidence="1" id="KW-0805">Transcription regulation</keyword>
<dbReference type="InterPro" id="IPR018060">
    <property type="entry name" value="HTH_AraC"/>
</dbReference>
<evidence type="ECO:0000313" key="6">
    <source>
        <dbReference type="Proteomes" id="UP001501204"/>
    </source>
</evidence>
<keyword evidence="2" id="KW-0238">DNA-binding</keyword>
<dbReference type="SMART" id="SM00342">
    <property type="entry name" value="HTH_ARAC"/>
    <property type="match status" value="1"/>
</dbReference>